<dbReference type="InterPro" id="IPR043472">
    <property type="entry name" value="Macro_dom-like"/>
</dbReference>
<gene>
    <name evidence="3" type="ORF">QBC35DRAFT_421273</name>
</gene>
<proteinExistence type="predicted"/>
<reference evidence="3" key="2">
    <citation type="submission" date="2023-05" db="EMBL/GenBank/DDBJ databases">
        <authorList>
            <consortium name="Lawrence Berkeley National Laboratory"/>
            <person name="Steindorff A."/>
            <person name="Hensen N."/>
            <person name="Bonometti L."/>
            <person name="Westerberg I."/>
            <person name="Brannstrom I.O."/>
            <person name="Guillou S."/>
            <person name="Cros-Aarteil S."/>
            <person name="Calhoun S."/>
            <person name="Haridas S."/>
            <person name="Kuo A."/>
            <person name="Mondo S."/>
            <person name="Pangilinan J."/>
            <person name="Riley R."/>
            <person name="Labutti K."/>
            <person name="Andreopoulos B."/>
            <person name="Lipzen A."/>
            <person name="Chen C."/>
            <person name="Yanf M."/>
            <person name="Daum C."/>
            <person name="Ng V."/>
            <person name="Clum A."/>
            <person name="Ohm R."/>
            <person name="Martin F."/>
            <person name="Silar P."/>
            <person name="Natvig D."/>
            <person name="Lalanne C."/>
            <person name="Gautier V."/>
            <person name="Ament-Velasquez S.L."/>
            <person name="Kruys A."/>
            <person name="Hutchinson M.I."/>
            <person name="Powell A.J."/>
            <person name="Barry K."/>
            <person name="Miller A.N."/>
            <person name="Grigoriev I.V."/>
            <person name="Debuchy R."/>
            <person name="Gladieux P."/>
            <person name="Thoren M.H."/>
            <person name="Johannesson H."/>
        </authorList>
    </citation>
    <scope>NUCLEOTIDE SEQUENCE</scope>
    <source>
        <strain evidence="3">PSN309</strain>
    </source>
</reference>
<feature type="region of interest" description="Disordered" evidence="1">
    <location>
        <begin position="52"/>
        <end position="72"/>
    </location>
</feature>
<name>A0AAN7ADR7_9PEZI</name>
<dbReference type="EMBL" id="MU864757">
    <property type="protein sequence ID" value="KAK4182107.1"/>
    <property type="molecule type" value="Genomic_DNA"/>
</dbReference>
<feature type="compositionally biased region" description="Basic and acidic residues" evidence="1">
    <location>
        <begin position="313"/>
        <end position="328"/>
    </location>
</feature>
<feature type="compositionally biased region" description="Acidic residues" evidence="1">
    <location>
        <begin position="297"/>
        <end position="312"/>
    </location>
</feature>
<dbReference type="PANTHER" id="PTHR35596">
    <property type="entry name" value="DUF2263 DOMAIN-CONTAINING PROTEIN"/>
    <property type="match status" value="1"/>
</dbReference>
<dbReference type="Gene3D" id="3.40.220.10">
    <property type="entry name" value="Leucine Aminopeptidase, subunit E, domain 1"/>
    <property type="match status" value="1"/>
</dbReference>
<feature type="region of interest" description="Disordered" evidence="1">
    <location>
        <begin position="297"/>
        <end position="338"/>
    </location>
</feature>
<dbReference type="InterPro" id="IPR019261">
    <property type="entry name" value="PARG_cat_microbial"/>
</dbReference>
<dbReference type="Proteomes" id="UP001302126">
    <property type="component" value="Unassembled WGS sequence"/>
</dbReference>
<sequence>MGRTQPTKVLQPAAFRKDARAKKAKATINKVIPQLLATHPRARDGINSSELITHASLPPSPPPPSSSGNAPIKISLCVKDTLTAAHSLLSSSPNSTSKDKDKVAILNMASPLSPGGGFLNGATSQEESLCMRTTLLPSLKDEFYRLPELSVIYTPDVLVFRDEKGEDYATKKERWWVDVISAAMLRQPDLNDENGGETYARQKDREMVIQKMRLVMRVLQQKGVKRVVLGAWGCGVYGNPVNEIAAAWKSVLLGKKAEKEKGNGMKERKWEGIEEVVFAVKERWMAERFAEAWRDELEVDEEEEDNVDEEKEEKEGNGTLEEKIKEMETAVEQARSPQLREGLGRVLAGLRAQLAIENTDFEDGAWCGTGEVDDGGE</sequence>
<feature type="region of interest" description="Disordered" evidence="1">
    <location>
        <begin position="1"/>
        <end position="21"/>
    </location>
</feature>
<evidence type="ECO:0000313" key="3">
    <source>
        <dbReference type="EMBL" id="KAK4182107.1"/>
    </source>
</evidence>
<dbReference type="AlphaFoldDB" id="A0AAN7ADR7"/>
<dbReference type="InterPro" id="IPR012664">
    <property type="entry name" value="CHP02452"/>
</dbReference>
<dbReference type="NCBIfam" id="TIGR02452">
    <property type="entry name" value="TIGR02452 family protein"/>
    <property type="match status" value="1"/>
</dbReference>
<reference evidence="3" key="1">
    <citation type="journal article" date="2023" name="Mol. Phylogenet. Evol.">
        <title>Genome-scale phylogeny and comparative genomics of the fungal order Sordariales.</title>
        <authorList>
            <person name="Hensen N."/>
            <person name="Bonometti L."/>
            <person name="Westerberg I."/>
            <person name="Brannstrom I.O."/>
            <person name="Guillou S."/>
            <person name="Cros-Aarteil S."/>
            <person name="Calhoun S."/>
            <person name="Haridas S."/>
            <person name="Kuo A."/>
            <person name="Mondo S."/>
            <person name="Pangilinan J."/>
            <person name="Riley R."/>
            <person name="LaButti K."/>
            <person name="Andreopoulos B."/>
            <person name="Lipzen A."/>
            <person name="Chen C."/>
            <person name="Yan M."/>
            <person name="Daum C."/>
            <person name="Ng V."/>
            <person name="Clum A."/>
            <person name="Steindorff A."/>
            <person name="Ohm R.A."/>
            <person name="Martin F."/>
            <person name="Silar P."/>
            <person name="Natvig D.O."/>
            <person name="Lalanne C."/>
            <person name="Gautier V."/>
            <person name="Ament-Velasquez S.L."/>
            <person name="Kruys A."/>
            <person name="Hutchinson M.I."/>
            <person name="Powell A.J."/>
            <person name="Barry K."/>
            <person name="Miller A.N."/>
            <person name="Grigoriev I.V."/>
            <person name="Debuchy R."/>
            <person name="Gladieux P."/>
            <person name="Hiltunen Thoren M."/>
            <person name="Johannesson H."/>
        </authorList>
    </citation>
    <scope>NUCLEOTIDE SEQUENCE</scope>
    <source>
        <strain evidence="3">PSN309</strain>
    </source>
</reference>
<keyword evidence="4" id="KW-1185">Reference proteome</keyword>
<accession>A0AAN7ADR7</accession>
<dbReference type="Pfam" id="PF10021">
    <property type="entry name" value="PARG_cat_microb"/>
    <property type="match status" value="1"/>
</dbReference>
<evidence type="ECO:0000313" key="4">
    <source>
        <dbReference type="Proteomes" id="UP001302126"/>
    </source>
</evidence>
<protein>
    <recommendedName>
        <fullName evidence="2">Microbial-type PARG catalytic domain-containing protein</fullName>
    </recommendedName>
</protein>
<feature type="domain" description="Microbial-type PARG catalytic" evidence="2">
    <location>
        <begin position="65"/>
        <end position="162"/>
    </location>
</feature>
<evidence type="ECO:0000259" key="2">
    <source>
        <dbReference type="Pfam" id="PF10021"/>
    </source>
</evidence>
<dbReference type="SUPFAM" id="SSF52949">
    <property type="entry name" value="Macro domain-like"/>
    <property type="match status" value="1"/>
</dbReference>
<organism evidence="3 4">
    <name type="scientific">Podospora australis</name>
    <dbReference type="NCBI Taxonomy" id="1536484"/>
    <lineage>
        <taxon>Eukaryota</taxon>
        <taxon>Fungi</taxon>
        <taxon>Dikarya</taxon>
        <taxon>Ascomycota</taxon>
        <taxon>Pezizomycotina</taxon>
        <taxon>Sordariomycetes</taxon>
        <taxon>Sordariomycetidae</taxon>
        <taxon>Sordariales</taxon>
        <taxon>Podosporaceae</taxon>
        <taxon>Podospora</taxon>
    </lineage>
</organism>
<dbReference type="PANTHER" id="PTHR35596:SF1">
    <property type="entry name" value="MICROBIAL-TYPE PARG CATALYTIC DOMAIN-CONTAINING PROTEIN"/>
    <property type="match status" value="1"/>
</dbReference>
<comment type="caution">
    <text evidence="3">The sequence shown here is derived from an EMBL/GenBank/DDBJ whole genome shotgun (WGS) entry which is preliminary data.</text>
</comment>
<evidence type="ECO:0000256" key="1">
    <source>
        <dbReference type="SAM" id="MobiDB-lite"/>
    </source>
</evidence>